<evidence type="ECO:0000256" key="1">
    <source>
        <dbReference type="ARBA" id="ARBA00006082"/>
    </source>
</evidence>
<dbReference type="SMART" id="SM00853">
    <property type="entry name" value="MutL_C"/>
    <property type="match status" value="1"/>
</dbReference>
<dbReference type="InterPro" id="IPR014721">
    <property type="entry name" value="Ribsml_uS5_D2-typ_fold_subgr"/>
</dbReference>
<dbReference type="GO" id="GO:0140664">
    <property type="term" value="F:ATP-dependent DNA damage sensor activity"/>
    <property type="evidence" value="ECO:0007669"/>
    <property type="project" value="InterPro"/>
</dbReference>
<dbReference type="Gene3D" id="3.30.1370.100">
    <property type="entry name" value="MutL, C-terminal domain, regulatory subdomain"/>
    <property type="match status" value="1"/>
</dbReference>
<evidence type="ECO:0000256" key="4">
    <source>
        <dbReference type="SAM" id="MobiDB-lite"/>
    </source>
</evidence>
<dbReference type="Pfam" id="PF01119">
    <property type="entry name" value="DNA_mis_repair"/>
    <property type="match status" value="1"/>
</dbReference>
<accession>A0A4T0H5L5</accession>
<dbReference type="InterPro" id="IPR013507">
    <property type="entry name" value="DNA_mismatch_S5_2-like"/>
</dbReference>
<dbReference type="InterPro" id="IPR036890">
    <property type="entry name" value="HATPase_C_sf"/>
</dbReference>
<dbReference type="GO" id="GO:0032389">
    <property type="term" value="C:MutLalpha complex"/>
    <property type="evidence" value="ECO:0007669"/>
    <property type="project" value="TreeGrafter"/>
</dbReference>
<dbReference type="SUPFAM" id="SSF55874">
    <property type="entry name" value="ATPase domain of HSP90 chaperone/DNA topoisomerase II/histidine kinase"/>
    <property type="match status" value="1"/>
</dbReference>
<dbReference type="GO" id="GO:0030983">
    <property type="term" value="F:mismatched DNA binding"/>
    <property type="evidence" value="ECO:0007669"/>
    <property type="project" value="InterPro"/>
</dbReference>
<dbReference type="EMBL" id="SPOF01000030">
    <property type="protein sequence ID" value="TIB10552.1"/>
    <property type="molecule type" value="Genomic_DNA"/>
</dbReference>
<proteinExistence type="inferred from homology"/>
<dbReference type="Gene3D" id="3.30.230.10">
    <property type="match status" value="1"/>
</dbReference>
<dbReference type="InterPro" id="IPR002099">
    <property type="entry name" value="MutL/Mlh/PMS"/>
</dbReference>
<dbReference type="FunFam" id="3.30.1370.100:FF:000001">
    <property type="entry name" value="Mismatch repair endonuclease pms1, putative"/>
    <property type="match status" value="1"/>
</dbReference>
<keyword evidence="3" id="KW-0234">DNA repair</keyword>
<feature type="compositionally biased region" description="Basic and acidic residues" evidence="4">
    <location>
        <begin position="400"/>
        <end position="416"/>
    </location>
</feature>
<evidence type="ECO:0000313" key="8">
    <source>
        <dbReference type="Proteomes" id="UP000306954"/>
    </source>
</evidence>
<name>A0A4T0H5L5_WALIC</name>
<evidence type="ECO:0000259" key="5">
    <source>
        <dbReference type="SMART" id="SM00853"/>
    </source>
</evidence>
<feature type="region of interest" description="Disordered" evidence="4">
    <location>
        <begin position="1151"/>
        <end position="1189"/>
    </location>
</feature>
<feature type="compositionally biased region" description="Acidic residues" evidence="4">
    <location>
        <begin position="1166"/>
        <end position="1178"/>
    </location>
</feature>
<dbReference type="Pfam" id="PF08655">
    <property type="entry name" value="DASH_Ask1"/>
    <property type="match status" value="1"/>
</dbReference>
<dbReference type="GO" id="GO:0008608">
    <property type="term" value="P:attachment of spindle microtubules to kinetochore"/>
    <property type="evidence" value="ECO:0007669"/>
    <property type="project" value="InterPro"/>
</dbReference>
<sequence length="1363" mass="153138">MSLNSIDTKTKNKLQSDQVILDLQSAVKELIENSLDANSSIIEINFYNSGFDGFKVIDNGFGIHESSFSSLTKKHFTSKLSNFDDLNNLCTFGFRGEALSSLSTISKSFDCLTATDVTSPKATNISFDNKGNITQLRHNIPRQRGTTISLSTLFYNLPVRRREFEKNLKREFSKAINLLQSYALCPLHSSVKFNISNYNKANKKSIIFQTAGKSSLPSSIASVFGSTANQSLVPLSLELPVQVDPSIAKREGITNTSFTVNLIGSISKPLFAHGRSTSDRQYFYINGRPCNLPKVAKTINSLFRSYINQSYPFIVADFKIPTDAYDVNITPDKRTIFLHFESSLIDSLNYHLNLFFEPFRGHFTINKQSQSVPTPIIHQPSIQMHSIPLNEPPNKLSDLPQKDADDDQHSYDRDAESLSEEQISQDDFQKKPNNNSIDSDNDGSVVCEKVNDLPENPMSSSQINTRHASWASEVFPDNQVTVDRAPKRRKTETELIDEISDRETDTKIRIDQTDSKVFDNGFYNQIDENDVQNPHNIDMQIVNDTFTIDESSEDDEPNYFRQSLTVNIDELHYKWQKDTNKSNALTNENSQKLYSEKLEKAGIENFDNSQAAEQALSRVLHKTDFENLEILGQFNLGFMIVKRKAVNDNGLQENDLFIVDQHAADEKYNYEKLQLNSRIQSQKLIKPRTLDLSASDELTVFDNLETLKQNGFEIQVDGDGASGRRCQLVALPLSKTTVFDLRDLEELIHDINENPSQVPRCTKAKDMFASRACRMSVMVGKSLKKKQMTSIVRNLSTLKQPWNCPHGRPTLRHLLSLENKQDDWNEFYASFITVMESEQLAMFCPDPVNNPDFRIPRIKGIDHDNLPPSEQIEQMDQRITLTLQNIDADLSNVYNVILSRILPEIKNYGLATDNSRNISKYWKSFFEHAAQVRVSQTGEQSFGDTYYSDDLTATNINHGAERDDDRSINETFNQDSFLGQLANNGVSSTPLPKVDGSEANIQDRSTTIPNSLESPFERLRRQIRENDDDDINFETSNSTSILPSFSLPSASEAEAVGTGTGEIKPDDSQLADDTINYNDTNNYHENQQTSSMSFSFKHSTHEVPINKENQDNDGLEKTPKKGKVISNPFGGPNWNGITDLRNTPLRIDNKEGKFNFSSHNYRQSDEDGLDSDEDEDDVLPPGMSPPQTMNFTMPKSKLQKTPAKEAAASIVDDILRETGQSNKKPLKIKAINAGDDDNEDDQDTLMHQGSFMTRNYSKGNDFNPDVSSSSTTSSLDDTSIQPQPLALTAAAVMANIQDDSDSDDDSINNSMSNQNTDASDTLFGPRSNKNQESKLQLHGDVTSTWFGTNINNAGHDPQSPLGK</sequence>
<dbReference type="SUPFAM" id="SSF54211">
    <property type="entry name" value="Ribosomal protein S5 domain 2-like"/>
    <property type="match status" value="1"/>
</dbReference>
<dbReference type="GO" id="GO:0072686">
    <property type="term" value="C:mitotic spindle"/>
    <property type="evidence" value="ECO:0007669"/>
    <property type="project" value="InterPro"/>
</dbReference>
<dbReference type="InterPro" id="IPR037198">
    <property type="entry name" value="MutL_C_sf"/>
</dbReference>
<dbReference type="CDD" id="cd03484">
    <property type="entry name" value="MutL_Trans_hPMS_2_like"/>
    <property type="match status" value="1"/>
</dbReference>
<dbReference type="InterPro" id="IPR038973">
    <property type="entry name" value="MutL/Mlh/Pms-like"/>
</dbReference>
<dbReference type="Gene3D" id="3.30.1540.20">
    <property type="entry name" value="MutL, C-terminal domain, dimerisation subdomain"/>
    <property type="match status" value="1"/>
</dbReference>
<gene>
    <name evidence="7" type="ORF">E3P90_02835</name>
</gene>
<feature type="region of interest" description="Disordered" evidence="4">
    <location>
        <begin position="1105"/>
        <end position="1130"/>
    </location>
</feature>
<feature type="domain" description="DNA mismatch repair protein S5" evidence="6">
    <location>
        <begin position="220"/>
        <end position="357"/>
    </location>
</feature>
<dbReference type="InterPro" id="IPR014762">
    <property type="entry name" value="DNA_mismatch_repair_CS"/>
</dbReference>
<feature type="compositionally biased region" description="Basic and acidic residues" evidence="4">
    <location>
        <begin position="1105"/>
        <end position="1119"/>
    </location>
</feature>
<organism evidence="7 8">
    <name type="scientific">Wallemia ichthyophaga</name>
    <dbReference type="NCBI Taxonomy" id="245174"/>
    <lineage>
        <taxon>Eukaryota</taxon>
        <taxon>Fungi</taxon>
        <taxon>Dikarya</taxon>
        <taxon>Basidiomycota</taxon>
        <taxon>Wallemiomycotina</taxon>
        <taxon>Wallemiomycetes</taxon>
        <taxon>Wallemiales</taxon>
        <taxon>Wallemiaceae</taxon>
        <taxon>Wallemia</taxon>
    </lineage>
</organism>
<evidence type="ECO:0000256" key="2">
    <source>
        <dbReference type="ARBA" id="ARBA00022763"/>
    </source>
</evidence>
<feature type="compositionally biased region" description="Low complexity" evidence="4">
    <location>
        <begin position="433"/>
        <end position="444"/>
    </location>
</feature>
<evidence type="ECO:0000259" key="6">
    <source>
        <dbReference type="SMART" id="SM01340"/>
    </source>
</evidence>
<dbReference type="SMART" id="SM01340">
    <property type="entry name" value="DNA_mis_repair"/>
    <property type="match status" value="1"/>
</dbReference>
<dbReference type="Pfam" id="PF08676">
    <property type="entry name" value="MutL_C"/>
    <property type="match status" value="1"/>
</dbReference>
<dbReference type="Pfam" id="PF13589">
    <property type="entry name" value="HATPase_c_3"/>
    <property type="match status" value="1"/>
</dbReference>
<dbReference type="InterPro" id="IPR013964">
    <property type="entry name" value="DASH_Ask1"/>
</dbReference>
<dbReference type="InterPro" id="IPR014790">
    <property type="entry name" value="MutL_C"/>
</dbReference>
<dbReference type="NCBIfam" id="TIGR00585">
    <property type="entry name" value="mutl"/>
    <property type="match status" value="1"/>
</dbReference>
<protein>
    <submittedName>
        <fullName evidence="7">Uncharacterized protein</fullName>
    </submittedName>
</protein>
<dbReference type="SUPFAM" id="SSF118116">
    <property type="entry name" value="DNA mismatch repair protein MutL"/>
    <property type="match status" value="1"/>
</dbReference>
<dbReference type="PROSITE" id="PS00058">
    <property type="entry name" value="DNA_MISMATCH_REPAIR_1"/>
    <property type="match status" value="1"/>
</dbReference>
<feature type="compositionally biased region" description="Low complexity" evidence="4">
    <location>
        <begin position="1265"/>
        <end position="1279"/>
    </location>
</feature>
<keyword evidence="2" id="KW-0227">DNA damage</keyword>
<dbReference type="GO" id="GO:0016887">
    <property type="term" value="F:ATP hydrolysis activity"/>
    <property type="evidence" value="ECO:0007669"/>
    <property type="project" value="InterPro"/>
</dbReference>
<dbReference type="PANTHER" id="PTHR10073:SF52">
    <property type="entry name" value="MISMATCH REPAIR ENDONUCLEASE PMS2"/>
    <property type="match status" value="1"/>
</dbReference>
<evidence type="ECO:0000313" key="7">
    <source>
        <dbReference type="EMBL" id="TIB10552.1"/>
    </source>
</evidence>
<comment type="similarity">
    <text evidence="1">Belongs to the DNA mismatch repair MutL/HexB family.</text>
</comment>
<evidence type="ECO:0000256" key="3">
    <source>
        <dbReference type="ARBA" id="ARBA00023204"/>
    </source>
</evidence>
<feature type="region of interest" description="Disordered" evidence="4">
    <location>
        <begin position="1294"/>
        <end position="1363"/>
    </location>
</feature>
<dbReference type="InterPro" id="IPR042120">
    <property type="entry name" value="MutL_C_dimsub"/>
</dbReference>
<feature type="compositionally biased region" description="Polar residues" evidence="4">
    <location>
        <begin position="1341"/>
        <end position="1352"/>
    </location>
</feature>
<feature type="region of interest" description="Disordered" evidence="4">
    <location>
        <begin position="1253"/>
        <end position="1282"/>
    </location>
</feature>
<dbReference type="GO" id="GO:0042729">
    <property type="term" value="C:DASH complex"/>
    <property type="evidence" value="ECO:0007669"/>
    <property type="project" value="InterPro"/>
</dbReference>
<dbReference type="CDD" id="cd16926">
    <property type="entry name" value="HATPase_MutL-MLH-PMS-like"/>
    <property type="match status" value="1"/>
</dbReference>
<dbReference type="Gene3D" id="3.30.565.10">
    <property type="entry name" value="Histidine kinase-like ATPase, C-terminal domain"/>
    <property type="match status" value="1"/>
</dbReference>
<dbReference type="InterPro" id="IPR042121">
    <property type="entry name" value="MutL_C_regsub"/>
</dbReference>
<dbReference type="GO" id="GO:0061982">
    <property type="term" value="P:meiosis I cell cycle process"/>
    <property type="evidence" value="ECO:0007669"/>
    <property type="project" value="UniProtKB-ARBA"/>
</dbReference>
<dbReference type="FunFam" id="3.30.565.10:FF:000003">
    <property type="entry name" value="DNA mismatch repair endonuclease MutL"/>
    <property type="match status" value="1"/>
</dbReference>
<dbReference type="Proteomes" id="UP000306954">
    <property type="component" value="Unassembled WGS sequence"/>
</dbReference>
<feature type="domain" description="MutL C-terminal dimerisation" evidence="5">
    <location>
        <begin position="630"/>
        <end position="783"/>
    </location>
</feature>
<dbReference type="GO" id="GO:0006298">
    <property type="term" value="P:mismatch repair"/>
    <property type="evidence" value="ECO:0007669"/>
    <property type="project" value="InterPro"/>
</dbReference>
<dbReference type="GO" id="GO:0005524">
    <property type="term" value="F:ATP binding"/>
    <property type="evidence" value="ECO:0007669"/>
    <property type="project" value="InterPro"/>
</dbReference>
<reference evidence="7 8" key="1">
    <citation type="submission" date="2019-03" db="EMBL/GenBank/DDBJ databases">
        <title>Sequencing 23 genomes of Wallemia ichthyophaga.</title>
        <authorList>
            <person name="Gostincar C."/>
        </authorList>
    </citation>
    <scope>NUCLEOTIDE SEQUENCE [LARGE SCALE GENOMIC DNA]</scope>
    <source>
        <strain evidence="7 8">EXF-8621</strain>
    </source>
</reference>
<comment type="caution">
    <text evidence="7">The sequence shown here is derived from an EMBL/GenBank/DDBJ whole genome shotgun (WGS) entry which is preliminary data.</text>
</comment>
<dbReference type="InterPro" id="IPR020568">
    <property type="entry name" value="Ribosomal_Su5_D2-typ_SF"/>
</dbReference>
<feature type="region of interest" description="Disordered" evidence="4">
    <location>
        <begin position="385"/>
        <end position="461"/>
    </location>
</feature>
<dbReference type="PANTHER" id="PTHR10073">
    <property type="entry name" value="DNA MISMATCH REPAIR PROTEIN MLH, PMS, MUTL"/>
    <property type="match status" value="1"/>
</dbReference>